<dbReference type="EnsemblBacteria" id="ABL69722">
    <property type="protein sequence ID" value="ABL69722"/>
    <property type="gene ID" value="Pden_1623"/>
</dbReference>
<dbReference type="Pfam" id="PF13860">
    <property type="entry name" value="FlgD_ig"/>
    <property type="match status" value="1"/>
</dbReference>
<sequence length="221" mass="23968">MDMNTSSVTGNVYEGGSQSFSAPSESGSADQFEMFLKMLTTQIKNQDPLNPMNSTDFAVQLATFSGVEQQVQTNLLLTQLLQNINGGELGQFSNWIGREVRTTSPVWFDQTPLTLEIEGTADAETAFLVTLDDQGNEVLRQSTGAISGEVSWHGEDPSGNMLATGFYSFRLEEMKDGRSLAPRDVAAYSRITGVELSRNGPELILLGGGSVRVDTVTALRE</sequence>
<evidence type="ECO:0000256" key="3">
    <source>
        <dbReference type="ARBA" id="ARBA00022795"/>
    </source>
</evidence>
<reference evidence="9" key="1">
    <citation type="submission" date="2006-12" db="EMBL/GenBank/DDBJ databases">
        <title>Complete sequence of chromosome 1 of Paracoccus denitrificans PD1222.</title>
        <authorList>
            <person name="Copeland A."/>
            <person name="Lucas S."/>
            <person name="Lapidus A."/>
            <person name="Barry K."/>
            <person name="Detter J.C."/>
            <person name="Glavina del Rio T."/>
            <person name="Hammon N."/>
            <person name="Israni S."/>
            <person name="Dalin E."/>
            <person name="Tice H."/>
            <person name="Pitluck S."/>
            <person name="Munk A.C."/>
            <person name="Brettin T."/>
            <person name="Bruce D."/>
            <person name="Han C."/>
            <person name="Tapia R."/>
            <person name="Gilna P."/>
            <person name="Schmutz J."/>
            <person name="Larimer F."/>
            <person name="Land M."/>
            <person name="Hauser L."/>
            <person name="Kyrpides N."/>
            <person name="Lykidis A."/>
            <person name="Spiro S."/>
            <person name="Richardson D.J."/>
            <person name="Moir J.W.B."/>
            <person name="Ferguson S.J."/>
            <person name="van Spanning R.J.M."/>
            <person name="Richardson P."/>
        </authorList>
    </citation>
    <scope>NUCLEOTIDE SEQUENCE [LARGE SCALE GENOMIC DNA]</scope>
    <source>
        <strain evidence="9">Pd 1222</strain>
    </source>
</reference>
<comment type="function">
    <text evidence="4 5">Required for flagellar hook formation. May act as a scaffolding protein.</text>
</comment>
<dbReference type="KEGG" id="pde:Pden_1623"/>
<name>A1B2H8_PARDP</name>
<dbReference type="Proteomes" id="UP000000361">
    <property type="component" value="Chromosome 1"/>
</dbReference>
<evidence type="ECO:0000256" key="1">
    <source>
        <dbReference type="ARBA" id="ARBA00010577"/>
    </source>
</evidence>
<dbReference type="InterPro" id="IPR005648">
    <property type="entry name" value="FlgD"/>
</dbReference>
<protein>
    <recommendedName>
        <fullName evidence="2 5">Basal-body rod modification protein FlgD</fullName>
    </recommendedName>
</protein>
<dbReference type="AlphaFoldDB" id="A1B2H8"/>
<keyword evidence="9" id="KW-1185">Reference proteome</keyword>
<keyword evidence="8" id="KW-0282">Flagellum</keyword>
<dbReference type="Pfam" id="PF03963">
    <property type="entry name" value="FlgD"/>
    <property type="match status" value="1"/>
</dbReference>
<evidence type="ECO:0000259" key="7">
    <source>
        <dbReference type="Pfam" id="PF13860"/>
    </source>
</evidence>
<dbReference type="eggNOG" id="COG1843">
    <property type="taxonomic scope" value="Bacteria"/>
</dbReference>
<dbReference type="EMBL" id="CP000489">
    <property type="protein sequence ID" value="ABL69722.1"/>
    <property type="molecule type" value="Genomic_DNA"/>
</dbReference>
<proteinExistence type="inferred from homology"/>
<keyword evidence="8" id="KW-0969">Cilium</keyword>
<dbReference type="HOGENOM" id="CLU_047535_0_1_5"/>
<evidence type="ECO:0000256" key="6">
    <source>
        <dbReference type="SAM" id="MobiDB-lite"/>
    </source>
</evidence>
<evidence type="ECO:0000256" key="2">
    <source>
        <dbReference type="ARBA" id="ARBA00016013"/>
    </source>
</evidence>
<feature type="region of interest" description="Disordered" evidence="6">
    <location>
        <begin position="1"/>
        <end position="26"/>
    </location>
</feature>
<comment type="similarity">
    <text evidence="1 5">Belongs to the FlgD family.</text>
</comment>
<keyword evidence="8" id="KW-0966">Cell projection</keyword>
<keyword evidence="3 5" id="KW-1005">Bacterial flagellum biogenesis</keyword>
<dbReference type="InterPro" id="IPR025965">
    <property type="entry name" value="FlgD/Vpr_Ig-like"/>
</dbReference>
<organism evidence="8 9">
    <name type="scientific">Paracoccus denitrificans (strain Pd 1222)</name>
    <dbReference type="NCBI Taxonomy" id="318586"/>
    <lineage>
        <taxon>Bacteria</taxon>
        <taxon>Pseudomonadati</taxon>
        <taxon>Pseudomonadota</taxon>
        <taxon>Alphaproteobacteria</taxon>
        <taxon>Rhodobacterales</taxon>
        <taxon>Paracoccaceae</taxon>
        <taxon>Paracoccus</taxon>
    </lineage>
</organism>
<gene>
    <name evidence="8" type="ordered locus">Pden_1623</name>
</gene>
<dbReference type="Gene3D" id="2.60.40.4070">
    <property type="match status" value="1"/>
</dbReference>
<feature type="domain" description="FlgD/Vpr Ig-like" evidence="7">
    <location>
        <begin position="107"/>
        <end position="176"/>
    </location>
</feature>
<dbReference type="Gene3D" id="2.30.30.910">
    <property type="match status" value="1"/>
</dbReference>
<dbReference type="GO" id="GO:0044781">
    <property type="term" value="P:bacterial-type flagellum organization"/>
    <property type="evidence" value="ECO:0007669"/>
    <property type="project" value="UniProtKB-UniRule"/>
</dbReference>
<evidence type="ECO:0000256" key="4">
    <source>
        <dbReference type="ARBA" id="ARBA00024746"/>
    </source>
</evidence>
<dbReference type="STRING" id="318586.Pden_1623"/>
<accession>A1B2H8</accession>
<evidence type="ECO:0000313" key="8">
    <source>
        <dbReference type="EMBL" id="ABL69722.1"/>
    </source>
</evidence>
<evidence type="ECO:0000313" key="9">
    <source>
        <dbReference type="Proteomes" id="UP000000361"/>
    </source>
</evidence>
<dbReference type="NCBIfam" id="NF009453">
    <property type="entry name" value="PRK12813.1"/>
    <property type="match status" value="1"/>
</dbReference>
<evidence type="ECO:0000256" key="5">
    <source>
        <dbReference type="RuleBase" id="RU362076"/>
    </source>
</evidence>